<name>Q1Q594_KUEST</name>
<dbReference type="AlphaFoldDB" id="Q1Q594"/>
<dbReference type="EMBL" id="CT573071">
    <property type="protein sequence ID" value="CAJ75188.1"/>
    <property type="molecule type" value="Genomic_DNA"/>
</dbReference>
<proteinExistence type="predicted"/>
<accession>Q1Q594</accession>
<gene>
    <name evidence="2" type="ORF">kuste4426</name>
</gene>
<evidence type="ECO:0000313" key="2">
    <source>
        <dbReference type="EMBL" id="CAJ75188.1"/>
    </source>
</evidence>
<protein>
    <submittedName>
        <fullName evidence="2">Uncharacterized protein</fullName>
    </submittedName>
</protein>
<reference evidence="2" key="1">
    <citation type="journal article" date="2006" name="Nature">
        <title>Deciphering the evolution and metabolism of an anammox bacterium from a community genome.</title>
        <authorList>
            <person name="Strous M."/>
            <person name="Pelletier E."/>
            <person name="Mangenot S."/>
            <person name="Rattei T."/>
            <person name="Lehner A."/>
            <person name="Taylor M.W."/>
            <person name="Horn M."/>
            <person name="Daims H."/>
            <person name="Bartol-Mavel D."/>
            <person name="Wincker P."/>
            <person name="Barbe V."/>
            <person name="Fonknechten N."/>
            <person name="Vallenet D."/>
            <person name="Segurens B."/>
            <person name="Schenowitz-Truong C."/>
            <person name="Medigue C."/>
            <person name="Collingro A."/>
            <person name="Snel B."/>
            <person name="Dutilh B.E."/>
            <person name="OpDenCamp H.J.M."/>
            <person name="vanDerDrift C."/>
            <person name="Cirpus I."/>
            <person name="vanDePas-Schoonen K.T."/>
            <person name="Harhangi H.R."/>
            <person name="vanNiftrik L."/>
            <person name="Schmid M."/>
            <person name="Keltjens J."/>
            <person name="vanDeVossenberg J."/>
            <person name="Kartal B."/>
            <person name="Meier H."/>
            <person name="Frishman D."/>
            <person name="Huynen M.A."/>
            <person name="Mewes H."/>
            <person name="Weissenbach J."/>
            <person name="Jetten M.S.M."/>
            <person name="Wagner M."/>
            <person name="LePaslier D."/>
        </authorList>
    </citation>
    <scope>NUCLEOTIDE SEQUENCE</scope>
</reference>
<reference evidence="2" key="2">
    <citation type="submission" date="2006-01" db="EMBL/GenBank/DDBJ databases">
        <authorList>
            <person name="Genoscope"/>
        </authorList>
    </citation>
    <scope>NUCLEOTIDE SEQUENCE</scope>
</reference>
<organism evidence="2">
    <name type="scientific">Kuenenia stuttgartiensis</name>
    <dbReference type="NCBI Taxonomy" id="174633"/>
    <lineage>
        <taxon>Bacteria</taxon>
        <taxon>Pseudomonadati</taxon>
        <taxon>Planctomycetota</taxon>
        <taxon>Candidatus Brocadiia</taxon>
        <taxon>Candidatus Brocadiales</taxon>
        <taxon>Candidatus Brocadiaceae</taxon>
        <taxon>Candidatus Kuenenia</taxon>
    </lineage>
</organism>
<sequence>MRQTMTTAAEEMQRSLLTAFGGNSKPSNDSPSEKEYKPERKRQAPFSVSLVKKGFMEPNYRAGIPSDAITFTVAFKNLTGKNIRAFDGQLTFTDLLDNKVLGASLAINNPVSVDSVMQWDGQLDFNQFIDRHQRLRSAEQENLKIIFEAKKILFADGTVEEY</sequence>
<feature type="region of interest" description="Disordered" evidence="1">
    <location>
        <begin position="1"/>
        <end position="43"/>
    </location>
</feature>
<evidence type="ECO:0000256" key="1">
    <source>
        <dbReference type="SAM" id="MobiDB-lite"/>
    </source>
</evidence>
<feature type="compositionally biased region" description="Basic and acidic residues" evidence="1">
    <location>
        <begin position="31"/>
        <end position="42"/>
    </location>
</feature>